<accession>A0ACB5UAI6</accession>
<dbReference type="EMBL" id="BSXS01014568">
    <property type="protein sequence ID" value="GMF05669.1"/>
    <property type="molecule type" value="Genomic_DNA"/>
</dbReference>
<proteinExistence type="predicted"/>
<comment type="caution">
    <text evidence="1">The sequence shown here is derived from an EMBL/GenBank/DDBJ whole genome shotgun (WGS) entry which is preliminary data.</text>
</comment>
<organism evidence="1 2">
    <name type="scientific">Ambrosiozyma monospora</name>
    <name type="common">Yeast</name>
    <name type="synonym">Endomycopsis monosporus</name>
    <dbReference type="NCBI Taxonomy" id="43982"/>
    <lineage>
        <taxon>Eukaryota</taxon>
        <taxon>Fungi</taxon>
        <taxon>Dikarya</taxon>
        <taxon>Ascomycota</taxon>
        <taxon>Saccharomycotina</taxon>
        <taxon>Pichiomycetes</taxon>
        <taxon>Pichiales</taxon>
        <taxon>Pichiaceae</taxon>
        <taxon>Ambrosiozyma</taxon>
    </lineage>
</organism>
<evidence type="ECO:0000313" key="1">
    <source>
        <dbReference type="EMBL" id="GMF05669.1"/>
    </source>
</evidence>
<sequence>MDTTISHTIDEHSTLTSTTIEPSTSPEAPTTTEPTTTTFSSSSSSSTTSPSTTHPTTSSTSTEPESTSSSSSSSSTTSPSTTRPTTSSTSTEPTPSTSSASDDDDTAGSLSYTPSYNQDGSIEIAIHADEDIIKHGGLSYSADDLSNFVFSSSSSGSFDSDFTITGTELDKSQGASFHVSVTYGGKRLAKRASWDLNVSLEAINDVLGSSSSSSCYNIC</sequence>
<keyword evidence="2" id="KW-1185">Reference proteome</keyword>
<name>A0ACB5UAI6_AMBMO</name>
<reference evidence="1" key="1">
    <citation type="submission" date="2023-04" db="EMBL/GenBank/DDBJ databases">
        <title>Ambrosiozyma monospora NBRC 10751.</title>
        <authorList>
            <person name="Ichikawa N."/>
            <person name="Sato H."/>
            <person name="Tonouchi N."/>
        </authorList>
    </citation>
    <scope>NUCLEOTIDE SEQUENCE</scope>
    <source>
        <strain evidence="1">NBRC 10751</strain>
    </source>
</reference>
<evidence type="ECO:0000313" key="2">
    <source>
        <dbReference type="Proteomes" id="UP001165064"/>
    </source>
</evidence>
<protein>
    <submittedName>
        <fullName evidence="1">Unnamed protein product</fullName>
    </submittedName>
</protein>
<dbReference type="Proteomes" id="UP001165064">
    <property type="component" value="Unassembled WGS sequence"/>
</dbReference>
<gene>
    <name evidence="1" type="ORF">Amon02_001242100</name>
</gene>